<accession>A0A9D4NFM8</accession>
<comment type="caution">
    <text evidence="2">The sequence shown here is derived from an EMBL/GenBank/DDBJ whole genome shotgun (WGS) entry which is preliminary data.</text>
</comment>
<reference evidence="2" key="1">
    <citation type="journal article" date="2019" name="bioRxiv">
        <title>The Genome of the Zebra Mussel, Dreissena polymorpha: A Resource for Invasive Species Research.</title>
        <authorList>
            <person name="McCartney M.A."/>
            <person name="Auch B."/>
            <person name="Kono T."/>
            <person name="Mallez S."/>
            <person name="Zhang Y."/>
            <person name="Obille A."/>
            <person name="Becker A."/>
            <person name="Abrahante J.E."/>
            <person name="Garbe J."/>
            <person name="Badalamenti J.P."/>
            <person name="Herman A."/>
            <person name="Mangelson H."/>
            <person name="Liachko I."/>
            <person name="Sullivan S."/>
            <person name="Sone E.D."/>
            <person name="Koren S."/>
            <person name="Silverstein K.A.T."/>
            <person name="Beckman K.B."/>
            <person name="Gohl D.M."/>
        </authorList>
    </citation>
    <scope>NUCLEOTIDE SEQUENCE</scope>
    <source>
        <strain evidence="2">Duluth1</strain>
        <tissue evidence="2">Whole animal</tissue>
    </source>
</reference>
<proteinExistence type="predicted"/>
<keyword evidence="3" id="KW-1185">Reference proteome</keyword>
<feature type="compositionally biased region" description="Basic and acidic residues" evidence="1">
    <location>
        <begin position="54"/>
        <end position="73"/>
    </location>
</feature>
<organism evidence="2 3">
    <name type="scientific">Dreissena polymorpha</name>
    <name type="common">Zebra mussel</name>
    <name type="synonym">Mytilus polymorpha</name>
    <dbReference type="NCBI Taxonomy" id="45954"/>
    <lineage>
        <taxon>Eukaryota</taxon>
        <taxon>Metazoa</taxon>
        <taxon>Spiralia</taxon>
        <taxon>Lophotrochozoa</taxon>
        <taxon>Mollusca</taxon>
        <taxon>Bivalvia</taxon>
        <taxon>Autobranchia</taxon>
        <taxon>Heteroconchia</taxon>
        <taxon>Euheterodonta</taxon>
        <taxon>Imparidentia</taxon>
        <taxon>Neoheterodontei</taxon>
        <taxon>Myida</taxon>
        <taxon>Dreissenoidea</taxon>
        <taxon>Dreissenidae</taxon>
        <taxon>Dreissena</taxon>
    </lineage>
</organism>
<dbReference type="EMBL" id="JAIWYP010000001">
    <property type="protein sequence ID" value="KAH3893781.1"/>
    <property type="molecule type" value="Genomic_DNA"/>
</dbReference>
<feature type="region of interest" description="Disordered" evidence="1">
    <location>
        <begin position="1"/>
        <end position="79"/>
    </location>
</feature>
<protein>
    <submittedName>
        <fullName evidence="2">Uncharacterized protein</fullName>
    </submittedName>
</protein>
<evidence type="ECO:0000313" key="3">
    <source>
        <dbReference type="Proteomes" id="UP000828390"/>
    </source>
</evidence>
<gene>
    <name evidence="2" type="ORF">DPMN_017932</name>
</gene>
<dbReference type="Proteomes" id="UP000828390">
    <property type="component" value="Unassembled WGS sequence"/>
</dbReference>
<name>A0A9D4NFM8_DREPO</name>
<sequence>MADLTDILRRYNQPTQPAANHHPPTYHHPHSSHSNTHQRLDHSATETSTVRYNQQRDRSLLRPRNYDLRDRHDKKSHRDRRFVQLSYVLVA</sequence>
<reference evidence="2" key="2">
    <citation type="submission" date="2020-11" db="EMBL/GenBank/DDBJ databases">
        <authorList>
            <person name="McCartney M.A."/>
            <person name="Auch B."/>
            <person name="Kono T."/>
            <person name="Mallez S."/>
            <person name="Becker A."/>
            <person name="Gohl D.M."/>
            <person name="Silverstein K.A.T."/>
            <person name="Koren S."/>
            <person name="Bechman K.B."/>
            <person name="Herman A."/>
            <person name="Abrahante J.E."/>
            <person name="Garbe J."/>
        </authorList>
    </citation>
    <scope>NUCLEOTIDE SEQUENCE</scope>
    <source>
        <strain evidence="2">Duluth1</strain>
        <tissue evidence="2">Whole animal</tissue>
    </source>
</reference>
<evidence type="ECO:0000256" key="1">
    <source>
        <dbReference type="SAM" id="MobiDB-lite"/>
    </source>
</evidence>
<dbReference type="AlphaFoldDB" id="A0A9D4NFM8"/>
<evidence type="ECO:0000313" key="2">
    <source>
        <dbReference type="EMBL" id="KAH3893781.1"/>
    </source>
</evidence>